<dbReference type="Pfam" id="PF04622">
    <property type="entry name" value="ERG2_Sigma1R"/>
    <property type="match status" value="1"/>
</dbReference>
<evidence type="ECO:0000256" key="2">
    <source>
        <dbReference type="ARBA" id="ARBA00007141"/>
    </source>
</evidence>
<accession>A0AA88A236</accession>
<keyword evidence="6 8" id="KW-0472">Membrane</keyword>
<keyword evidence="4" id="KW-0256">Endoplasmic reticulum</keyword>
<evidence type="ECO:0000313" key="10">
    <source>
        <dbReference type="Proteomes" id="UP001187192"/>
    </source>
</evidence>
<evidence type="ECO:0008006" key="11">
    <source>
        <dbReference type="Google" id="ProtNLM"/>
    </source>
</evidence>
<dbReference type="PANTHER" id="PTHR10868">
    <property type="entry name" value="SIGMA 1-TYPE OPIOID RECEPTOR-RELATED"/>
    <property type="match status" value="1"/>
</dbReference>
<protein>
    <recommendedName>
        <fullName evidence="11">C-8 sterol isomerase</fullName>
    </recommendedName>
</protein>
<organism evidence="9 10">
    <name type="scientific">Ficus carica</name>
    <name type="common">Common fig</name>
    <dbReference type="NCBI Taxonomy" id="3494"/>
    <lineage>
        <taxon>Eukaryota</taxon>
        <taxon>Viridiplantae</taxon>
        <taxon>Streptophyta</taxon>
        <taxon>Embryophyta</taxon>
        <taxon>Tracheophyta</taxon>
        <taxon>Spermatophyta</taxon>
        <taxon>Magnoliopsida</taxon>
        <taxon>eudicotyledons</taxon>
        <taxon>Gunneridae</taxon>
        <taxon>Pentapetalae</taxon>
        <taxon>rosids</taxon>
        <taxon>fabids</taxon>
        <taxon>Rosales</taxon>
        <taxon>Moraceae</taxon>
        <taxon>Ficeae</taxon>
        <taxon>Ficus</taxon>
    </lineage>
</organism>
<sequence length="360" mass="40083">MKSITLTSASSAKSTATVASEVEDDRSCYYPGCRKDANCNCEMCLASINATLDLMPLSIQKSSLTKLSTASQRPSPKVEVTPISFDSTSTPRSRSPQVIPMSPGLRSSARMTLTEKMGRKKKTEERQRGFGSGFFRLILVFSLIFVAEYVFSSAVSGVLKPAFSADTVRKIGEKSWVAKDLNGKLRFLEKSLQGLVDGKVSNCSYANSKWEINQDGLLLSSHCKLYKSSMEEIRIWGWPLQTAGLLATGFSSRSFTVISGRVTEWSDGKVSYVIRKANSSWAHRKWGSSAVQFDANTWILEYRRSSVLENPRLVSSTLAFLKYRVSRLVGQMKQDLLFSAFESVHHYYGFSIKEKVQVPT</sequence>
<reference evidence="9" key="1">
    <citation type="submission" date="2023-07" db="EMBL/GenBank/DDBJ databases">
        <title>draft genome sequence of fig (Ficus carica).</title>
        <authorList>
            <person name="Takahashi T."/>
            <person name="Nishimura K."/>
        </authorList>
    </citation>
    <scope>NUCLEOTIDE SEQUENCE</scope>
</reference>
<proteinExistence type="inferred from homology"/>
<dbReference type="EMBL" id="BTGU01000023">
    <property type="protein sequence ID" value="GMN46713.1"/>
    <property type="molecule type" value="Genomic_DNA"/>
</dbReference>
<comment type="similarity">
    <text evidence="2">Belongs to the ERG2 family.</text>
</comment>
<evidence type="ECO:0000256" key="1">
    <source>
        <dbReference type="ARBA" id="ARBA00004586"/>
    </source>
</evidence>
<comment type="caution">
    <text evidence="9">The sequence shown here is derived from an EMBL/GenBank/DDBJ whole genome shotgun (WGS) entry which is preliminary data.</text>
</comment>
<comment type="subcellular location">
    <subcellularLocation>
        <location evidence="1">Endoplasmic reticulum membrane</location>
    </subcellularLocation>
</comment>
<dbReference type="AlphaFoldDB" id="A0AA88A236"/>
<feature type="compositionally biased region" description="Polar residues" evidence="7">
    <location>
        <begin position="84"/>
        <end position="96"/>
    </location>
</feature>
<feature type="transmembrane region" description="Helical" evidence="8">
    <location>
        <begin position="129"/>
        <end position="151"/>
    </location>
</feature>
<name>A0AA88A236_FICCA</name>
<keyword evidence="3 8" id="KW-0812">Transmembrane</keyword>
<evidence type="ECO:0000256" key="6">
    <source>
        <dbReference type="ARBA" id="ARBA00023136"/>
    </source>
</evidence>
<dbReference type="GO" id="GO:0005789">
    <property type="term" value="C:endoplasmic reticulum membrane"/>
    <property type="evidence" value="ECO:0007669"/>
    <property type="project" value="UniProtKB-SubCell"/>
</dbReference>
<evidence type="ECO:0000256" key="3">
    <source>
        <dbReference type="ARBA" id="ARBA00022692"/>
    </source>
</evidence>
<dbReference type="PANTHER" id="PTHR10868:SF1">
    <property type="entry name" value="SIGMA NON-OPIOID INTRACELLULAR RECEPTOR 1"/>
    <property type="match status" value="1"/>
</dbReference>
<evidence type="ECO:0000313" key="9">
    <source>
        <dbReference type="EMBL" id="GMN46713.1"/>
    </source>
</evidence>
<evidence type="ECO:0000256" key="5">
    <source>
        <dbReference type="ARBA" id="ARBA00022989"/>
    </source>
</evidence>
<evidence type="ECO:0000256" key="8">
    <source>
        <dbReference type="SAM" id="Phobius"/>
    </source>
</evidence>
<dbReference type="Proteomes" id="UP001187192">
    <property type="component" value="Unassembled WGS sequence"/>
</dbReference>
<evidence type="ECO:0000256" key="7">
    <source>
        <dbReference type="SAM" id="MobiDB-lite"/>
    </source>
</evidence>
<dbReference type="InterPro" id="IPR006716">
    <property type="entry name" value="ERG2_sigma1_rcpt-like"/>
</dbReference>
<feature type="region of interest" description="Disordered" evidence="7">
    <location>
        <begin position="66"/>
        <end position="104"/>
    </location>
</feature>
<evidence type="ECO:0000256" key="4">
    <source>
        <dbReference type="ARBA" id="ARBA00022824"/>
    </source>
</evidence>
<gene>
    <name evidence="9" type="ORF">TIFTF001_015907</name>
</gene>
<keyword evidence="5 8" id="KW-1133">Transmembrane helix</keyword>
<keyword evidence="10" id="KW-1185">Reference proteome</keyword>